<dbReference type="AlphaFoldDB" id="A0A432LB92"/>
<reference evidence="4 5" key="1">
    <citation type="submission" date="2018-12" db="EMBL/GenBank/DDBJ databases">
        <title>Lysinibacillus antri sp. nov., isolated from a cave soil.</title>
        <authorList>
            <person name="Narsing Rao M.P."/>
            <person name="Zhang H."/>
            <person name="Dong Z.-Y."/>
            <person name="Niu X.-K."/>
            <person name="Zhang K."/>
            <person name="Fang B.-Z."/>
            <person name="Kang Y.-Q."/>
            <person name="Xiao M."/>
            <person name="Li W.-J."/>
        </authorList>
    </citation>
    <scope>NUCLEOTIDE SEQUENCE [LARGE SCALE GENOMIC DNA]</scope>
    <source>
        <strain evidence="4 5">SYSU K30002</strain>
    </source>
</reference>
<dbReference type="InterPro" id="IPR051465">
    <property type="entry name" value="Cell_Envelope_Struct_Comp"/>
</dbReference>
<evidence type="ECO:0000313" key="4">
    <source>
        <dbReference type="EMBL" id="RUL51735.1"/>
    </source>
</evidence>
<dbReference type="InterPro" id="IPR001119">
    <property type="entry name" value="SLH_dom"/>
</dbReference>
<keyword evidence="1 2" id="KW-0732">Signal</keyword>
<dbReference type="PROSITE" id="PS51272">
    <property type="entry name" value="SLH"/>
    <property type="match status" value="3"/>
</dbReference>
<dbReference type="Proteomes" id="UP000287910">
    <property type="component" value="Unassembled WGS sequence"/>
</dbReference>
<feature type="domain" description="SLH" evidence="3">
    <location>
        <begin position="340"/>
        <end position="399"/>
    </location>
</feature>
<dbReference type="PANTHER" id="PTHR43308">
    <property type="entry name" value="OUTER MEMBRANE PROTEIN ALPHA-RELATED"/>
    <property type="match status" value="1"/>
</dbReference>
<dbReference type="Pfam" id="PF13472">
    <property type="entry name" value="Lipase_GDSL_2"/>
    <property type="match status" value="1"/>
</dbReference>
<dbReference type="Gene3D" id="3.40.50.1110">
    <property type="entry name" value="SGNH hydrolase"/>
    <property type="match status" value="1"/>
</dbReference>
<gene>
    <name evidence="4" type="ORF">EK386_11515</name>
</gene>
<evidence type="ECO:0000256" key="2">
    <source>
        <dbReference type="SAM" id="SignalP"/>
    </source>
</evidence>
<dbReference type="Pfam" id="PF00395">
    <property type="entry name" value="SLH"/>
    <property type="match status" value="3"/>
</dbReference>
<keyword evidence="5" id="KW-1185">Reference proteome</keyword>
<feature type="signal peptide" evidence="2">
    <location>
        <begin position="1"/>
        <end position="28"/>
    </location>
</feature>
<sequence length="466" mass="50560">MKFMMKFKALFAFIMVLGLVLPVAAVNADEVNSTEERLNYLALGDSLAAGMNDQGAIAKGYADYFAIGLQEAGELNYNKGFAVPGYKTTNILEDLKSNVQKRIYNLEGEQEVTVDLNTAVKEADVITISVGANDVLAYIKKDPQTGQFKFDLQEVAAGIKSVGQNYHAILSALKQINPEVEIFVMGYYNPYPTLEAYTQQFTLLVNELDKAVGQVTEANGGHFVKVVEEIAADYKTHVPNPANIHLSDAGYQVVGNKFLESFATLADEEEATEEPIEGPVFTDLAGHWSAEYVKAAVEYGVISGFEDGTFKPNQAVNRIQIVSIIGRSLEVPGQAVEVPFVDISNYSEKIQAEVAKVAGLGIVVGEKGYFKPEDKVTRAQLAVMISRAYTATTGETYVPKQVAPFKDIAGYNEETQNAITLLYDLGIVQGTGNGAFSPSSDVTRAQAAKIILGFLTLPTEQELVVN</sequence>
<comment type="caution">
    <text evidence="4">The sequence shown here is derived from an EMBL/GenBank/DDBJ whole genome shotgun (WGS) entry which is preliminary data.</text>
</comment>
<dbReference type="PANTHER" id="PTHR43308:SF5">
    <property type="entry name" value="S-LAYER PROTEIN _ PEPTIDOGLYCAN ENDO-BETA-N-ACETYLGLUCOSAMINIDASE"/>
    <property type="match status" value="1"/>
</dbReference>
<accession>A0A432LB92</accession>
<protein>
    <submittedName>
        <fullName evidence="4">Endoglucanase</fullName>
    </submittedName>
</protein>
<proteinExistence type="predicted"/>
<name>A0A432LB92_9BACI</name>
<dbReference type="RefSeq" id="WP_126659317.1">
    <property type="nucleotide sequence ID" value="NZ_RYYR01000014.1"/>
</dbReference>
<feature type="chain" id="PRO_5019461007" evidence="2">
    <location>
        <begin position="29"/>
        <end position="466"/>
    </location>
</feature>
<feature type="domain" description="SLH" evidence="3">
    <location>
        <begin position="276"/>
        <end position="339"/>
    </location>
</feature>
<dbReference type="InterPro" id="IPR036514">
    <property type="entry name" value="SGNH_hydro_sf"/>
</dbReference>
<organism evidence="4 5">
    <name type="scientific">Lysinibacillus antri</name>
    <dbReference type="NCBI Taxonomy" id="2498145"/>
    <lineage>
        <taxon>Bacteria</taxon>
        <taxon>Bacillati</taxon>
        <taxon>Bacillota</taxon>
        <taxon>Bacilli</taxon>
        <taxon>Bacillales</taxon>
        <taxon>Bacillaceae</taxon>
        <taxon>Lysinibacillus</taxon>
    </lineage>
</organism>
<dbReference type="InterPro" id="IPR013830">
    <property type="entry name" value="SGNH_hydro"/>
</dbReference>
<evidence type="ECO:0000313" key="5">
    <source>
        <dbReference type="Proteomes" id="UP000287910"/>
    </source>
</evidence>
<feature type="domain" description="SLH" evidence="3">
    <location>
        <begin position="402"/>
        <end position="465"/>
    </location>
</feature>
<evidence type="ECO:0000256" key="1">
    <source>
        <dbReference type="ARBA" id="ARBA00022729"/>
    </source>
</evidence>
<dbReference type="SUPFAM" id="SSF52266">
    <property type="entry name" value="SGNH hydrolase"/>
    <property type="match status" value="1"/>
</dbReference>
<evidence type="ECO:0000259" key="3">
    <source>
        <dbReference type="PROSITE" id="PS51272"/>
    </source>
</evidence>
<dbReference type="EMBL" id="RYYR01000014">
    <property type="protein sequence ID" value="RUL51735.1"/>
    <property type="molecule type" value="Genomic_DNA"/>
</dbReference>